<accession>A0A6G0SHT8</accession>
<keyword evidence="3" id="KW-0677">Repeat</keyword>
<name>A0A6G0SHT8_9STRA</name>
<proteinExistence type="predicted"/>
<organism evidence="5 6">
    <name type="scientific">Phytophthora fragariae</name>
    <dbReference type="NCBI Taxonomy" id="53985"/>
    <lineage>
        <taxon>Eukaryota</taxon>
        <taxon>Sar</taxon>
        <taxon>Stramenopiles</taxon>
        <taxon>Oomycota</taxon>
        <taxon>Peronosporomycetes</taxon>
        <taxon>Peronosporales</taxon>
        <taxon>Peronosporaceae</taxon>
        <taxon>Phytophthora</taxon>
    </lineage>
</organism>
<evidence type="ECO:0000313" key="6">
    <source>
        <dbReference type="Proteomes" id="UP000486351"/>
    </source>
</evidence>
<dbReference type="GO" id="GO:0005096">
    <property type="term" value="F:GTPase activator activity"/>
    <property type="evidence" value="ECO:0007669"/>
    <property type="project" value="UniProtKB-KW"/>
</dbReference>
<dbReference type="InterPro" id="IPR001611">
    <property type="entry name" value="Leu-rich_rpt"/>
</dbReference>
<dbReference type="GO" id="GO:0031267">
    <property type="term" value="F:small GTPase binding"/>
    <property type="evidence" value="ECO:0007669"/>
    <property type="project" value="TreeGrafter"/>
</dbReference>
<dbReference type="Proteomes" id="UP000486351">
    <property type="component" value="Unassembled WGS sequence"/>
</dbReference>
<evidence type="ECO:0000256" key="1">
    <source>
        <dbReference type="ARBA" id="ARBA00022468"/>
    </source>
</evidence>
<dbReference type="PANTHER" id="PTHR24113">
    <property type="entry name" value="RAN GTPASE-ACTIVATING PROTEIN 1"/>
    <property type="match status" value="1"/>
</dbReference>
<dbReference type="Pfam" id="PF13516">
    <property type="entry name" value="LRR_6"/>
    <property type="match status" value="2"/>
</dbReference>
<protein>
    <submittedName>
        <fullName evidence="5">Uncharacterized protein</fullName>
    </submittedName>
</protein>
<dbReference type="InterPro" id="IPR032675">
    <property type="entry name" value="LRR_dom_sf"/>
</dbReference>
<evidence type="ECO:0000256" key="2">
    <source>
        <dbReference type="ARBA" id="ARBA00022614"/>
    </source>
</evidence>
<dbReference type="Gene3D" id="3.80.10.10">
    <property type="entry name" value="Ribonuclease Inhibitor"/>
    <property type="match status" value="2"/>
</dbReference>
<reference evidence="5 6" key="1">
    <citation type="submission" date="2018-09" db="EMBL/GenBank/DDBJ databases">
        <title>Genomic investigation of the strawberry pathogen Phytophthora fragariae indicates pathogenicity is determined by transcriptional variation in three key races.</title>
        <authorList>
            <person name="Adams T.M."/>
            <person name="Armitage A.D."/>
            <person name="Sobczyk M.K."/>
            <person name="Bates H.J."/>
            <person name="Dunwell J.M."/>
            <person name="Nellist C.F."/>
            <person name="Harrison R.J."/>
        </authorList>
    </citation>
    <scope>NUCLEOTIDE SEQUENCE [LARGE SCALE GENOMIC DNA]</scope>
    <source>
        <strain evidence="5 6">NOV-77</strain>
    </source>
</reference>
<dbReference type="SMART" id="SM00368">
    <property type="entry name" value="LRR_RI"/>
    <property type="match status" value="3"/>
</dbReference>
<evidence type="ECO:0000256" key="4">
    <source>
        <dbReference type="SAM" id="MobiDB-lite"/>
    </source>
</evidence>
<feature type="region of interest" description="Disordered" evidence="4">
    <location>
        <begin position="131"/>
        <end position="150"/>
    </location>
</feature>
<dbReference type="AlphaFoldDB" id="A0A6G0SHT8"/>
<dbReference type="InterPro" id="IPR027038">
    <property type="entry name" value="RanGap"/>
</dbReference>
<dbReference type="GO" id="GO:0005634">
    <property type="term" value="C:nucleus"/>
    <property type="evidence" value="ECO:0007669"/>
    <property type="project" value="TreeGrafter"/>
</dbReference>
<dbReference type="GO" id="GO:0005829">
    <property type="term" value="C:cytosol"/>
    <property type="evidence" value="ECO:0007669"/>
    <property type="project" value="TreeGrafter"/>
</dbReference>
<dbReference type="SUPFAM" id="SSF52047">
    <property type="entry name" value="RNI-like"/>
    <property type="match status" value="1"/>
</dbReference>
<dbReference type="GO" id="GO:0048471">
    <property type="term" value="C:perinuclear region of cytoplasm"/>
    <property type="evidence" value="ECO:0007669"/>
    <property type="project" value="TreeGrafter"/>
</dbReference>
<evidence type="ECO:0000313" key="5">
    <source>
        <dbReference type="EMBL" id="KAE9359550.1"/>
    </source>
</evidence>
<dbReference type="EMBL" id="QXFY01000058">
    <property type="protein sequence ID" value="KAE9359550.1"/>
    <property type="molecule type" value="Genomic_DNA"/>
</dbReference>
<keyword evidence="2" id="KW-0433">Leucine-rich repeat</keyword>
<keyword evidence="1" id="KW-0343">GTPase activation</keyword>
<dbReference type="GO" id="GO:0006913">
    <property type="term" value="P:nucleocytoplasmic transport"/>
    <property type="evidence" value="ECO:0007669"/>
    <property type="project" value="TreeGrafter"/>
</dbReference>
<evidence type="ECO:0000256" key="3">
    <source>
        <dbReference type="ARBA" id="ARBA00022737"/>
    </source>
</evidence>
<sequence length="347" mass="38617">MTLSPVQTLRQLCLKAIGRHLKHFCNLRLHPSVAQTLSESERQLIYAYDLSRLDVFEAQAFLKSIDVWCVKVERSRRQRHCRTLMPKRVDHAMKRLLRVVLLPPAENQLDERLRELSIALGFEAPSKIELRPPTSSVKNRPRWKSEERVDAEDPVAEGDKLLNEISLQKEVVRYRLPVASVGCGFITGVLQNSGALLKLRLNNCQIADAGAILLASGMRLTKTLQLLDLSNEESVYGDKESLHNEIGNVGVLAIALALKRNQTVLWIDLSGNPIGAAGALGFAEMLETNRSLQHLQLDRTLIRDGAEPLIDAFEISMGLKQLNMQWCALRPGLGAKLASVQAAKLAS</sequence>
<gene>
    <name evidence="5" type="ORF">PF008_g2212</name>
</gene>
<comment type="caution">
    <text evidence="5">The sequence shown here is derived from an EMBL/GenBank/DDBJ whole genome shotgun (WGS) entry which is preliminary data.</text>
</comment>
<dbReference type="PANTHER" id="PTHR24113:SF12">
    <property type="entry name" value="RAN GTPASE-ACTIVATING PROTEIN 1"/>
    <property type="match status" value="1"/>
</dbReference>